<dbReference type="AlphaFoldDB" id="A0AAV4NUA9"/>
<comment type="caution">
    <text evidence="2">The sequence shown here is derived from an EMBL/GenBank/DDBJ whole genome shotgun (WGS) entry which is preliminary data.</text>
</comment>
<organism evidence="2 3">
    <name type="scientific">Caerostris extrusa</name>
    <name type="common">Bark spider</name>
    <name type="synonym">Caerostris bankana</name>
    <dbReference type="NCBI Taxonomy" id="172846"/>
    <lineage>
        <taxon>Eukaryota</taxon>
        <taxon>Metazoa</taxon>
        <taxon>Ecdysozoa</taxon>
        <taxon>Arthropoda</taxon>
        <taxon>Chelicerata</taxon>
        <taxon>Arachnida</taxon>
        <taxon>Araneae</taxon>
        <taxon>Araneomorphae</taxon>
        <taxon>Entelegynae</taxon>
        <taxon>Araneoidea</taxon>
        <taxon>Araneidae</taxon>
        <taxon>Caerostris</taxon>
    </lineage>
</organism>
<name>A0AAV4NUA9_CAEEX</name>
<evidence type="ECO:0000256" key="1">
    <source>
        <dbReference type="SAM" id="MobiDB-lite"/>
    </source>
</evidence>
<dbReference type="Proteomes" id="UP001054945">
    <property type="component" value="Unassembled WGS sequence"/>
</dbReference>
<reference evidence="2 3" key="1">
    <citation type="submission" date="2021-06" db="EMBL/GenBank/DDBJ databases">
        <title>Caerostris extrusa draft genome.</title>
        <authorList>
            <person name="Kono N."/>
            <person name="Arakawa K."/>
        </authorList>
    </citation>
    <scope>NUCLEOTIDE SEQUENCE [LARGE SCALE GENOMIC DNA]</scope>
</reference>
<keyword evidence="3" id="KW-1185">Reference proteome</keyword>
<proteinExistence type="predicted"/>
<sequence>MTPLPQTTAQKKNSSLKQDSSLCNTPGSSLGVSFRRGWRGWLLQIVCVHPLPSLSSLPNFKRRFCSRSMSKMERLAQCLMLNTKGEEVLELRF</sequence>
<protein>
    <submittedName>
        <fullName evidence="2">Uncharacterized protein</fullName>
    </submittedName>
</protein>
<feature type="region of interest" description="Disordered" evidence="1">
    <location>
        <begin position="1"/>
        <end position="25"/>
    </location>
</feature>
<accession>A0AAV4NUA9</accession>
<gene>
    <name evidence="2" type="ORF">CEXT_488671</name>
</gene>
<dbReference type="EMBL" id="BPLR01021162">
    <property type="protein sequence ID" value="GIX86697.1"/>
    <property type="molecule type" value="Genomic_DNA"/>
</dbReference>
<evidence type="ECO:0000313" key="3">
    <source>
        <dbReference type="Proteomes" id="UP001054945"/>
    </source>
</evidence>
<evidence type="ECO:0000313" key="2">
    <source>
        <dbReference type="EMBL" id="GIX86697.1"/>
    </source>
</evidence>